<dbReference type="InterPro" id="IPR012341">
    <property type="entry name" value="6hp_glycosidase-like_sf"/>
</dbReference>
<evidence type="ECO:0000256" key="5">
    <source>
        <dbReference type="ARBA" id="ARBA00023157"/>
    </source>
</evidence>
<dbReference type="EMBL" id="SNSC02000022">
    <property type="protein sequence ID" value="TID14701.1"/>
    <property type="molecule type" value="Genomic_DNA"/>
</dbReference>
<evidence type="ECO:0000256" key="6">
    <source>
        <dbReference type="PIRSR" id="PIRSR601382-1"/>
    </source>
</evidence>
<feature type="disulfide bond" evidence="8">
    <location>
        <begin position="402"/>
        <end position="431"/>
    </location>
</feature>
<dbReference type="GO" id="GO:0016020">
    <property type="term" value="C:membrane"/>
    <property type="evidence" value="ECO:0007669"/>
    <property type="project" value="InterPro"/>
</dbReference>
<keyword evidence="11" id="KW-1185">Reference proteome</keyword>
<feature type="binding site" evidence="7">
    <location>
        <position position="603"/>
    </location>
    <ligand>
        <name>Ca(2+)</name>
        <dbReference type="ChEBI" id="CHEBI:29108"/>
    </ligand>
</feature>
<dbReference type="Proteomes" id="UP000298493">
    <property type="component" value="Unassembled WGS sequence"/>
</dbReference>
<evidence type="ECO:0000256" key="1">
    <source>
        <dbReference type="ARBA" id="ARBA00001913"/>
    </source>
</evidence>
<dbReference type="EC" id="3.2.1.-" evidence="9"/>
<dbReference type="Pfam" id="PF01532">
    <property type="entry name" value="Glyco_hydro_47"/>
    <property type="match status" value="1"/>
</dbReference>
<sequence length="613" mass="69412">MRLTLTRVCAFFVFCCFALWVWKREGLSALYQQLLSSKQTTSRHASKGLGNSGKLPGHQWNWSDAFENHPVPISQMKPLPSGRPVTTIPEIQAIFPTESASRKSWRLKRLKAVKEAMVHSWRGYKSFAWKQDEVAPVSKGRKNPFGGWGATLVDSLDTLWIMGMEEEFASAVSALDEIDFSQSPQQVLNVFETTIRYLGGLLAAHDISDEKYPILLDKAIAIGDMLYLAFDTPDRMPITRWNWRDNLSGAAQNAGTMVLSAEIGSLTLEFTRLSQLTGNPKYYDAVQRIMDHLQAAQKRTVIPGLWPLAFNAYELQFHLGSTFTMGGMADSLYEYIPKEYLMLGGLAHQYQEMYENFIEAAKKHLFFRPLTPDNRHVLISGTVQASSSSAPTLNTEGQHLTCFVGGMVGMASKIFNRPQDIETAKRLVEGCIWAYESTLSGISPEIFKVVKCYDAENCPWNKEEWYSAIVREAPAVDSSVPEAKMSITERAEEIIKKTLLPQGFTQVRDTRYILRPEAIESVFILYRITGDTRYQDIAWQMFTSIDRVCKTEISYAAIHTVLEKDPSLADSSESFWMAETLKYFYLIFSEPDVISLDDYVFNTEAHPLKRPKA</sequence>
<dbReference type="GO" id="GO:0005509">
    <property type="term" value="F:calcium ion binding"/>
    <property type="evidence" value="ECO:0007669"/>
    <property type="project" value="InterPro"/>
</dbReference>
<evidence type="ECO:0000256" key="9">
    <source>
        <dbReference type="RuleBase" id="RU361193"/>
    </source>
</evidence>
<dbReference type="GO" id="GO:0005975">
    <property type="term" value="P:carbohydrate metabolic process"/>
    <property type="evidence" value="ECO:0007669"/>
    <property type="project" value="InterPro"/>
</dbReference>
<proteinExistence type="inferred from homology"/>
<dbReference type="PRINTS" id="PR00747">
    <property type="entry name" value="GLYHDRLASE47"/>
</dbReference>
<dbReference type="UniPathway" id="UPA00378"/>
<evidence type="ECO:0000256" key="3">
    <source>
        <dbReference type="ARBA" id="ARBA00007658"/>
    </source>
</evidence>
<evidence type="ECO:0000313" key="10">
    <source>
        <dbReference type="EMBL" id="TID14701.1"/>
    </source>
</evidence>
<dbReference type="PANTHER" id="PTHR11742:SF49">
    <property type="entry name" value="ALPHA-1,2-MANNOSIDASE"/>
    <property type="match status" value="1"/>
</dbReference>
<dbReference type="InterPro" id="IPR050749">
    <property type="entry name" value="Glycosyl_Hydrolase_47"/>
</dbReference>
<keyword evidence="7" id="KW-0479">Metal-binding</keyword>
<dbReference type="Gene3D" id="1.50.10.10">
    <property type="match status" value="1"/>
</dbReference>
<keyword evidence="9" id="KW-0326">Glycosidase</keyword>
<feature type="active site" evidence="6">
    <location>
        <position position="517"/>
    </location>
</feature>
<feature type="active site" description="Proton donor" evidence="6">
    <location>
        <position position="330"/>
    </location>
</feature>
<dbReference type="InterPro" id="IPR036026">
    <property type="entry name" value="Seven-hairpin_glycosidases"/>
</dbReference>
<dbReference type="GO" id="GO:0004571">
    <property type="term" value="F:mannosyl-oligosaccharide 1,2-alpha-mannosidase activity"/>
    <property type="evidence" value="ECO:0007669"/>
    <property type="project" value="InterPro"/>
</dbReference>
<feature type="active site" description="Proton donor" evidence="6">
    <location>
        <position position="445"/>
    </location>
</feature>
<comment type="cofactor">
    <cofactor evidence="1 7">
        <name>Ca(2+)</name>
        <dbReference type="ChEBI" id="CHEBI:29108"/>
    </cofactor>
</comment>
<dbReference type="InterPro" id="IPR001382">
    <property type="entry name" value="Glyco_hydro_47"/>
</dbReference>
<comment type="pathway">
    <text evidence="2">Protein modification; protein glycosylation.</text>
</comment>
<accession>A0A4Z1NVD3</accession>
<evidence type="ECO:0000256" key="4">
    <source>
        <dbReference type="ARBA" id="ARBA00022801"/>
    </source>
</evidence>
<reference evidence="10 11" key="1">
    <citation type="submission" date="2019-04" db="EMBL/GenBank/DDBJ databases">
        <title>High contiguity whole genome sequence and gene annotation resource for two Venturia nashicola isolates.</title>
        <authorList>
            <person name="Prokchorchik M."/>
            <person name="Won K."/>
            <person name="Lee Y."/>
            <person name="Choi E.D."/>
            <person name="Segonzac C."/>
            <person name="Sohn K.H."/>
        </authorList>
    </citation>
    <scope>NUCLEOTIDE SEQUENCE [LARGE SCALE GENOMIC DNA]</scope>
    <source>
        <strain evidence="10 11">PRI2</strain>
    </source>
</reference>
<dbReference type="GO" id="GO:0005783">
    <property type="term" value="C:endoplasmic reticulum"/>
    <property type="evidence" value="ECO:0007669"/>
    <property type="project" value="TreeGrafter"/>
</dbReference>
<keyword evidence="7" id="KW-0106">Calcium</keyword>
<protein>
    <recommendedName>
        <fullName evidence="9">alpha-1,2-Mannosidase</fullName>
        <ecNumber evidence="9">3.2.1.-</ecNumber>
    </recommendedName>
</protein>
<feature type="active site" description="Proton donor" evidence="6">
    <location>
        <position position="192"/>
    </location>
</feature>
<evidence type="ECO:0000256" key="7">
    <source>
        <dbReference type="PIRSR" id="PIRSR601382-2"/>
    </source>
</evidence>
<dbReference type="GO" id="GO:0036503">
    <property type="term" value="P:ERAD pathway"/>
    <property type="evidence" value="ECO:0007669"/>
    <property type="project" value="UniProtKB-ARBA"/>
</dbReference>
<name>A0A4Z1NVD3_9PEZI</name>
<keyword evidence="5 8" id="KW-1015">Disulfide bond</keyword>
<dbReference type="FunFam" id="1.50.10.10:FF:000037">
    <property type="entry name" value="alpha-1,2-Mannosidase"/>
    <property type="match status" value="1"/>
</dbReference>
<comment type="caution">
    <text evidence="10">The sequence shown here is derived from an EMBL/GenBank/DDBJ whole genome shotgun (WGS) entry which is preliminary data.</text>
</comment>
<dbReference type="PANTHER" id="PTHR11742">
    <property type="entry name" value="MANNOSYL-OLIGOSACCHARIDE ALPHA-1,2-MANNOSIDASE-RELATED"/>
    <property type="match status" value="1"/>
</dbReference>
<organism evidence="10 11">
    <name type="scientific">Venturia nashicola</name>
    <dbReference type="NCBI Taxonomy" id="86259"/>
    <lineage>
        <taxon>Eukaryota</taxon>
        <taxon>Fungi</taxon>
        <taxon>Dikarya</taxon>
        <taxon>Ascomycota</taxon>
        <taxon>Pezizomycotina</taxon>
        <taxon>Dothideomycetes</taxon>
        <taxon>Pleosporomycetidae</taxon>
        <taxon>Venturiales</taxon>
        <taxon>Venturiaceae</taxon>
        <taxon>Venturia</taxon>
    </lineage>
</organism>
<evidence type="ECO:0000256" key="2">
    <source>
        <dbReference type="ARBA" id="ARBA00004922"/>
    </source>
</evidence>
<dbReference type="AlphaFoldDB" id="A0A4Z1NVD3"/>
<evidence type="ECO:0000313" key="11">
    <source>
        <dbReference type="Proteomes" id="UP000298493"/>
    </source>
</evidence>
<comment type="similarity">
    <text evidence="3 9">Belongs to the glycosyl hydrolase 47 family.</text>
</comment>
<dbReference type="SUPFAM" id="SSF48225">
    <property type="entry name" value="Seven-hairpin glycosidases"/>
    <property type="match status" value="1"/>
</dbReference>
<evidence type="ECO:0000256" key="8">
    <source>
        <dbReference type="PIRSR" id="PIRSR601382-3"/>
    </source>
</evidence>
<gene>
    <name evidence="10" type="ORF">E6O75_ATG08847</name>
</gene>
<keyword evidence="4 9" id="KW-0378">Hydrolase</keyword>
<dbReference type="STRING" id="86259.A0A4Z1NVD3"/>